<dbReference type="OrthoDB" id="4062651at2759"/>
<dbReference type="Gene3D" id="1.10.510.10">
    <property type="entry name" value="Transferase(Phosphotransferase) domain 1"/>
    <property type="match status" value="1"/>
</dbReference>
<dbReference type="PROSITE" id="PS50011">
    <property type="entry name" value="PROTEIN_KINASE_DOM"/>
    <property type="match status" value="1"/>
</dbReference>
<keyword evidence="3" id="KW-1185">Reference proteome</keyword>
<reference evidence="2" key="1">
    <citation type="submission" date="2022-12" db="EMBL/GenBank/DDBJ databases">
        <authorList>
            <person name="Petersen C."/>
        </authorList>
    </citation>
    <scope>NUCLEOTIDE SEQUENCE</scope>
    <source>
        <strain evidence="2">IBT 29677</strain>
    </source>
</reference>
<dbReference type="PANTHER" id="PTHR44167:SF24">
    <property type="entry name" value="SERINE_THREONINE-PROTEIN KINASE CHK2"/>
    <property type="match status" value="1"/>
</dbReference>
<dbReference type="AlphaFoldDB" id="A0A9W9W2J3"/>
<accession>A0A9W9W2J3</accession>
<gene>
    <name evidence="2" type="ORF">N7509_005476</name>
</gene>
<dbReference type="EMBL" id="JAPZBU010000006">
    <property type="protein sequence ID" value="KAJ5397363.1"/>
    <property type="molecule type" value="Genomic_DNA"/>
</dbReference>
<evidence type="ECO:0000313" key="2">
    <source>
        <dbReference type="EMBL" id="KAJ5397363.1"/>
    </source>
</evidence>
<comment type="caution">
    <text evidence="2">The sequence shown here is derived from an EMBL/GenBank/DDBJ whole genome shotgun (WGS) entry which is preliminary data.</text>
</comment>
<feature type="domain" description="Protein kinase" evidence="1">
    <location>
        <begin position="19"/>
        <end position="238"/>
    </location>
</feature>
<dbReference type="SUPFAM" id="SSF56112">
    <property type="entry name" value="Protein kinase-like (PK-like)"/>
    <property type="match status" value="1"/>
</dbReference>
<dbReference type="RefSeq" id="XP_056489415.1">
    <property type="nucleotide sequence ID" value="XM_056630113.1"/>
</dbReference>
<dbReference type="GO" id="GO:0004672">
    <property type="term" value="F:protein kinase activity"/>
    <property type="evidence" value="ECO:0007669"/>
    <property type="project" value="InterPro"/>
</dbReference>
<protein>
    <recommendedName>
        <fullName evidence="1">Protein kinase domain-containing protein</fullName>
    </recommendedName>
</protein>
<dbReference type="GeneID" id="81369093"/>
<dbReference type="GO" id="GO:0005524">
    <property type="term" value="F:ATP binding"/>
    <property type="evidence" value="ECO:0007669"/>
    <property type="project" value="InterPro"/>
</dbReference>
<reference evidence="2" key="2">
    <citation type="journal article" date="2023" name="IMA Fungus">
        <title>Comparative genomic study of the Penicillium genus elucidates a diverse pangenome and 15 lateral gene transfer events.</title>
        <authorList>
            <person name="Petersen C."/>
            <person name="Sorensen T."/>
            <person name="Nielsen M.R."/>
            <person name="Sondergaard T.E."/>
            <person name="Sorensen J.L."/>
            <person name="Fitzpatrick D.A."/>
            <person name="Frisvad J.C."/>
            <person name="Nielsen K.L."/>
        </authorList>
    </citation>
    <scope>NUCLEOTIDE SEQUENCE</scope>
    <source>
        <strain evidence="2">IBT 29677</strain>
    </source>
</reference>
<evidence type="ECO:0000259" key="1">
    <source>
        <dbReference type="PROSITE" id="PS50011"/>
    </source>
</evidence>
<dbReference type="InterPro" id="IPR000719">
    <property type="entry name" value="Prot_kinase_dom"/>
</dbReference>
<organism evidence="2 3">
    <name type="scientific">Penicillium cosmopolitanum</name>
    <dbReference type="NCBI Taxonomy" id="1131564"/>
    <lineage>
        <taxon>Eukaryota</taxon>
        <taxon>Fungi</taxon>
        <taxon>Dikarya</taxon>
        <taxon>Ascomycota</taxon>
        <taxon>Pezizomycotina</taxon>
        <taxon>Eurotiomycetes</taxon>
        <taxon>Eurotiomycetidae</taxon>
        <taxon>Eurotiales</taxon>
        <taxon>Aspergillaceae</taxon>
        <taxon>Penicillium</taxon>
    </lineage>
</organism>
<dbReference type="Pfam" id="PF00069">
    <property type="entry name" value="Pkinase"/>
    <property type="match status" value="1"/>
</dbReference>
<dbReference type="Proteomes" id="UP001147747">
    <property type="component" value="Unassembled WGS sequence"/>
</dbReference>
<proteinExistence type="predicted"/>
<evidence type="ECO:0000313" key="3">
    <source>
        <dbReference type="Proteomes" id="UP001147747"/>
    </source>
</evidence>
<name>A0A9W9W2J3_9EURO</name>
<sequence length="238" mass="27052">MISRITNWDDLEFISEEVVPDTNELQYTSFGLIDDNDTFHHGQLSAPKTEISLENIMAALMYIKRPPLELYSMLKNMGIEKQLYNAFVVEVQVLEELSQHPHPNLIQYHGCRVARGHITGLVLDIHPHDLQTYVKHGYERLDKVLFMTALESVIQHLHGLGWAHNDLKPTNVLVSDAGMPVLIDFGGCQKLGTKLKYIRGTKGWIEGEIGDYTMSEARHDTFALGKIRAWLDDPSSQE</sequence>
<dbReference type="InterPro" id="IPR011009">
    <property type="entry name" value="Kinase-like_dom_sf"/>
</dbReference>
<dbReference type="PANTHER" id="PTHR44167">
    <property type="entry name" value="OVARIAN-SPECIFIC SERINE/THREONINE-PROTEIN KINASE LOK-RELATED"/>
    <property type="match status" value="1"/>
</dbReference>